<comment type="caution">
    <text evidence="2">The sequence shown here is derived from an EMBL/GenBank/DDBJ whole genome shotgun (WGS) entry which is preliminary data.</text>
</comment>
<reference evidence="2" key="1">
    <citation type="journal article" date="2021" name="Proc. Natl. Acad. Sci. U.S.A.">
        <title>Global biogeography of chemosynthetic symbionts reveals both localized and globally distributed symbiont groups. .</title>
        <authorList>
            <person name="Osvatic J.T."/>
            <person name="Wilkins L.G.E."/>
            <person name="Leibrecht L."/>
            <person name="Leray M."/>
            <person name="Zauner S."/>
            <person name="Polzin J."/>
            <person name="Camacho Y."/>
            <person name="Gros O."/>
            <person name="van Gils J.A."/>
            <person name="Eisen J.A."/>
            <person name="Petersen J.M."/>
            <person name="Yuen B."/>
        </authorList>
    </citation>
    <scope>NUCLEOTIDE SEQUENCE</scope>
    <source>
        <strain evidence="2">MAGclacostrist055</strain>
    </source>
</reference>
<organism evidence="2 3">
    <name type="scientific">Candidatus Thiodiazotropha taylori</name>
    <dbReference type="NCBI Taxonomy" id="2792791"/>
    <lineage>
        <taxon>Bacteria</taxon>
        <taxon>Pseudomonadati</taxon>
        <taxon>Pseudomonadota</taxon>
        <taxon>Gammaproteobacteria</taxon>
        <taxon>Chromatiales</taxon>
        <taxon>Sedimenticolaceae</taxon>
        <taxon>Candidatus Thiodiazotropha</taxon>
    </lineage>
</organism>
<sequence>MSLVSFVGGIEVKEAQHFVNLMQTGMDVLRFALDKLKDDGRISARDGLEILGVALGHHGICVDCAEGEESSRDRSEISKAPPKRRQDDQGYPLRFKDSAQTPELFSANVDELKAVVDGGVYLESNGEPSYRVRHGPGERLG</sequence>
<name>A0A9E4NNA2_9GAMM</name>
<gene>
    <name evidence="2" type="ORF">JAY77_17465</name>
</gene>
<dbReference type="EMBL" id="JAEPCR010000093">
    <property type="protein sequence ID" value="MCG7979919.1"/>
    <property type="molecule type" value="Genomic_DNA"/>
</dbReference>
<evidence type="ECO:0000313" key="2">
    <source>
        <dbReference type="EMBL" id="MCG7979919.1"/>
    </source>
</evidence>
<evidence type="ECO:0000313" key="3">
    <source>
        <dbReference type="Proteomes" id="UP000886674"/>
    </source>
</evidence>
<dbReference type="Proteomes" id="UP000886674">
    <property type="component" value="Unassembled WGS sequence"/>
</dbReference>
<accession>A0A9E4NNA2</accession>
<dbReference type="AlphaFoldDB" id="A0A9E4NNA2"/>
<proteinExistence type="predicted"/>
<protein>
    <submittedName>
        <fullName evidence="2">Uncharacterized protein</fullName>
    </submittedName>
</protein>
<feature type="region of interest" description="Disordered" evidence="1">
    <location>
        <begin position="67"/>
        <end position="94"/>
    </location>
</feature>
<evidence type="ECO:0000256" key="1">
    <source>
        <dbReference type="SAM" id="MobiDB-lite"/>
    </source>
</evidence>